<dbReference type="AlphaFoldDB" id="W9XBJ8"/>
<dbReference type="eggNOG" id="KOG1791">
    <property type="taxonomic scope" value="Eukaryota"/>
</dbReference>
<evidence type="ECO:0000259" key="4">
    <source>
        <dbReference type="Pfam" id="PF26140"/>
    </source>
</evidence>
<dbReference type="GO" id="GO:0000463">
    <property type="term" value="P:maturation of LSU-rRNA from tricistronic rRNA transcript (SSU-rRNA, 5.8S rRNA, LSU-rRNA)"/>
    <property type="evidence" value="ECO:0007669"/>
    <property type="project" value="TreeGrafter"/>
</dbReference>
<dbReference type="GeneID" id="19186139"/>
<feature type="domain" description="URB1 central HEAT repeat" evidence="4">
    <location>
        <begin position="622"/>
        <end position="808"/>
    </location>
</feature>
<gene>
    <name evidence="5" type="ORF">A1O5_01405</name>
</gene>
<proteinExistence type="predicted"/>
<dbReference type="GO" id="GO:0005730">
    <property type="term" value="C:nucleolus"/>
    <property type="evidence" value="ECO:0007669"/>
    <property type="project" value="TreeGrafter"/>
</dbReference>
<feature type="compositionally biased region" description="Acidic residues" evidence="1">
    <location>
        <begin position="1194"/>
        <end position="1207"/>
    </location>
</feature>
<dbReference type="PANTHER" id="PTHR13500:SF0">
    <property type="entry name" value="NUCLEOLAR PRE-RIBOSOMAL-ASSOCIATED PROTEIN 1"/>
    <property type="match status" value="1"/>
</dbReference>
<feature type="compositionally biased region" description="Basic and acidic residues" evidence="1">
    <location>
        <begin position="1166"/>
        <end position="1193"/>
    </location>
</feature>
<dbReference type="InterPro" id="IPR021714">
    <property type="entry name" value="URB1_N"/>
</dbReference>
<dbReference type="GO" id="GO:0000466">
    <property type="term" value="P:maturation of 5.8S rRNA from tricistronic rRNA transcript (SSU-rRNA, 5.8S rRNA, LSU-rRNA)"/>
    <property type="evidence" value="ECO:0007669"/>
    <property type="project" value="TreeGrafter"/>
</dbReference>
<dbReference type="InterPro" id="IPR016024">
    <property type="entry name" value="ARM-type_fold"/>
</dbReference>
<dbReference type="InterPro" id="IPR032436">
    <property type="entry name" value="URB1_C"/>
</dbReference>
<feature type="domain" description="URB1 C-terminal" evidence="3">
    <location>
        <begin position="884"/>
        <end position="1108"/>
    </location>
</feature>
<evidence type="ECO:0000313" key="5">
    <source>
        <dbReference type="EMBL" id="EXJ74710.1"/>
    </source>
</evidence>
<dbReference type="Pfam" id="PF26140">
    <property type="entry name" value="HEAT_URB1"/>
    <property type="match status" value="1"/>
</dbReference>
<evidence type="ECO:0000259" key="3">
    <source>
        <dbReference type="Pfam" id="PF16201"/>
    </source>
</evidence>
<reference evidence="5 6" key="1">
    <citation type="submission" date="2013-03" db="EMBL/GenBank/DDBJ databases">
        <title>The Genome Sequence of Cladophialophora psammophila CBS 110553.</title>
        <authorList>
            <consortium name="The Broad Institute Genomics Platform"/>
            <person name="Cuomo C."/>
            <person name="de Hoog S."/>
            <person name="Gorbushina A."/>
            <person name="Walker B."/>
            <person name="Young S.K."/>
            <person name="Zeng Q."/>
            <person name="Gargeya S."/>
            <person name="Fitzgerald M."/>
            <person name="Haas B."/>
            <person name="Abouelleil A."/>
            <person name="Allen A.W."/>
            <person name="Alvarado L."/>
            <person name="Arachchi H.M."/>
            <person name="Berlin A.M."/>
            <person name="Chapman S.B."/>
            <person name="Gainer-Dewar J."/>
            <person name="Goldberg J."/>
            <person name="Griggs A."/>
            <person name="Gujja S."/>
            <person name="Hansen M."/>
            <person name="Howarth C."/>
            <person name="Imamovic A."/>
            <person name="Ireland A."/>
            <person name="Larimer J."/>
            <person name="McCowan C."/>
            <person name="Murphy C."/>
            <person name="Pearson M."/>
            <person name="Poon T.W."/>
            <person name="Priest M."/>
            <person name="Roberts A."/>
            <person name="Saif S."/>
            <person name="Shea T."/>
            <person name="Sisk P."/>
            <person name="Sykes S."/>
            <person name="Wortman J."/>
            <person name="Nusbaum C."/>
            <person name="Birren B."/>
        </authorList>
    </citation>
    <scope>NUCLEOTIDE SEQUENCE [LARGE SCALE GENOMIC DNA]</scope>
    <source>
        <strain evidence="5 6">CBS 110553</strain>
    </source>
</reference>
<dbReference type="STRING" id="1182543.W9XBJ8"/>
<dbReference type="EMBL" id="AMGX01000002">
    <property type="protein sequence ID" value="EXJ74710.1"/>
    <property type="molecule type" value="Genomic_DNA"/>
</dbReference>
<feature type="region of interest" description="Disordered" evidence="1">
    <location>
        <begin position="817"/>
        <end position="842"/>
    </location>
</feature>
<name>W9XBJ8_9EURO</name>
<protein>
    <submittedName>
        <fullName evidence="5">Uncharacterized protein</fullName>
    </submittedName>
</protein>
<feature type="compositionally biased region" description="Basic and acidic residues" evidence="1">
    <location>
        <begin position="819"/>
        <end position="831"/>
    </location>
</feature>
<dbReference type="PANTHER" id="PTHR13500">
    <property type="entry name" value="NUCLEOLAR PRERIBOSOMAL-ASSOCIATED PROTEIN 1"/>
    <property type="match status" value="1"/>
</dbReference>
<dbReference type="OrthoDB" id="72892at2759"/>
<dbReference type="SUPFAM" id="SSF48371">
    <property type="entry name" value="ARM repeat"/>
    <property type="match status" value="1"/>
</dbReference>
<evidence type="ECO:0000313" key="6">
    <source>
        <dbReference type="Proteomes" id="UP000019471"/>
    </source>
</evidence>
<dbReference type="Proteomes" id="UP000019471">
    <property type="component" value="Unassembled WGS sequence"/>
</dbReference>
<evidence type="ECO:0000259" key="2">
    <source>
        <dbReference type="Pfam" id="PF11707"/>
    </source>
</evidence>
<accession>W9XBJ8</accession>
<feature type="domain" description="URB1 N-terminal" evidence="2">
    <location>
        <begin position="94"/>
        <end position="431"/>
    </location>
</feature>
<dbReference type="Pfam" id="PF16201">
    <property type="entry name" value="NopRA1"/>
    <property type="match status" value="1"/>
</dbReference>
<evidence type="ECO:0000256" key="1">
    <source>
        <dbReference type="SAM" id="MobiDB-lite"/>
    </source>
</evidence>
<feature type="region of interest" description="Disordered" evidence="1">
    <location>
        <begin position="1"/>
        <end position="28"/>
    </location>
</feature>
<dbReference type="Pfam" id="PF11707">
    <property type="entry name" value="Npa1"/>
    <property type="match status" value="1"/>
</dbReference>
<comment type="caution">
    <text evidence="5">The sequence shown here is derived from an EMBL/GenBank/DDBJ whole genome shotgun (WGS) entry which is preliminary data.</text>
</comment>
<dbReference type="InterPro" id="IPR059018">
    <property type="entry name" value="HEAT_URB1"/>
</dbReference>
<dbReference type="RefSeq" id="XP_007740212.1">
    <property type="nucleotide sequence ID" value="XM_007742022.1"/>
</dbReference>
<keyword evidence="6" id="KW-1185">Reference proteome</keyword>
<dbReference type="HOGENOM" id="CLU_009575_0_0_1"/>
<dbReference type="InterPro" id="IPR039844">
    <property type="entry name" value="URB1"/>
</dbReference>
<sequence length="1207" mass="134052">MSVANGERSRKRRKVEADAPLNTTSISSSDQLHQLLQFSPSTSPEDIKAAVNRFTEFLSNFANEESPEGTRQLKVLKKYCDEQSSASHDQLDFANLLSAWSNASQSNAEAVLAAIPRCLAQFFETISSHVEFREFGISLCHSLLKRDQLRIIDRSLSSPRSKEHLITPCLQLLTEIISFDGGALASNVFSRRDFLYRRLEGILSQTPATLIEGSSVTAQQVSLEFILANLRYLDSTSKSELITHGKTIFLAVRNLPNLPVDIVINILKGLERSIIGDGNLSKQIKIRCFNSGVLSALAKLYGYKTQGNDGPAVEVRNALQQLLLQVCTTPKGVLLAQSGWYPTGTNPETPGQDENMIDLGLDSPFYFDDYAEKVPVKNGALSAFIQTLRPESDVQQADLIVALFNAAPELVADYLTKKPKFVVPPGDDPKWRGQFAFLFSVVQLPVPQNCGWDEKLPLNPPPLSVVIESILPRPLDRATIGKCLRMNDEIMTISATRLLTMAFEKLDSVLKVFEKAPAESHLWKQASGKLISLFVERIPPLQDVITALQKLEKENEPTRTVVLECIAAYHTILPSITAGSKFDFGVPLSKGLQSLESDALDTATKDIVLGQIVHIMQIAYISPATKWFHKAASEDVSLIVQLLRRCVKNPDKLVTKEALPILKGVLTNKGILNTNVRSTDALISSLNATKKWQPELVAYQFLDNCMSRTVQRPVKYLDQLEQAQQFLSDSTPLSLLACCVAEQWIHLLKKEKKQGIKNVAEWVAGFFSALDSAGENYRVMMHLKEEMLKQCDGNEKAKETLEKAFEKQRKRHVVLSGEHLGEADSKEREVPEGGADGPAQQQHAGDLDLVENFPPPPAIPTSLAGLDRWTKPDFESEIQTGRLANLIRSLISPEPEVRLQAFHILQHIIHAVQQSSYDEKTQLYLLLGELCETIKSHVLSNSQPTATAPPPPPSIVAELAIHFLPTISDPSSPFYRKTNSFLLRAPQWSVPHILPYWLKETFLTEPEIDDPDIPATFQQGSGGGSGGNINAQALEIEHFLDLLLKSLRTETDMDLLRRAQVFTRLFSHYLAPVCTKAIRTKILRVVHFATRIKGGSETLITRTGVREWLSVAKTLRGHSGHGIAGFGKMDHELVGLVQAVEMQVLGTSDAEAIARWEAERRVFREAEHAAKDNREEKQDLASKIRAEGARGESESESENENEDEDGR</sequence>
<organism evidence="5 6">
    <name type="scientific">Cladophialophora psammophila CBS 110553</name>
    <dbReference type="NCBI Taxonomy" id="1182543"/>
    <lineage>
        <taxon>Eukaryota</taxon>
        <taxon>Fungi</taxon>
        <taxon>Dikarya</taxon>
        <taxon>Ascomycota</taxon>
        <taxon>Pezizomycotina</taxon>
        <taxon>Eurotiomycetes</taxon>
        <taxon>Chaetothyriomycetidae</taxon>
        <taxon>Chaetothyriales</taxon>
        <taxon>Herpotrichiellaceae</taxon>
        <taxon>Cladophialophora</taxon>
    </lineage>
</organism>
<feature type="region of interest" description="Disordered" evidence="1">
    <location>
        <begin position="1166"/>
        <end position="1207"/>
    </location>
</feature>